<evidence type="ECO:0000256" key="2">
    <source>
        <dbReference type="RuleBase" id="RU004168"/>
    </source>
</evidence>
<evidence type="ECO:0000259" key="3">
    <source>
        <dbReference type="PROSITE" id="PS51160"/>
    </source>
</evidence>
<dbReference type="PANTHER" id="PTHR47268">
    <property type="entry name" value="ACYLPHOSPHATASE"/>
    <property type="match status" value="1"/>
</dbReference>
<organism evidence="5">
    <name type="scientific">Ignisphaera aggregans</name>
    <dbReference type="NCBI Taxonomy" id="334771"/>
    <lineage>
        <taxon>Archaea</taxon>
        <taxon>Thermoproteota</taxon>
        <taxon>Thermoprotei</taxon>
        <taxon>Desulfurococcales</taxon>
        <taxon>Desulfurococcaceae</taxon>
        <taxon>Ignisphaera</taxon>
    </lineage>
</organism>
<comment type="caution">
    <text evidence="5">The sequence shown here is derived from an EMBL/GenBank/DDBJ whole genome shotgun (WGS) entry which is preliminary data.</text>
</comment>
<dbReference type="EMBL" id="DTAU01000155">
    <property type="protein sequence ID" value="HFQ79733.1"/>
    <property type="molecule type" value="Genomic_DNA"/>
</dbReference>
<dbReference type="PROSITE" id="PS51160">
    <property type="entry name" value="ACYLPHOSPHATASE_3"/>
    <property type="match status" value="1"/>
</dbReference>
<dbReference type="SUPFAM" id="SSF54975">
    <property type="entry name" value="Acylphosphatase/BLUF domain-like"/>
    <property type="match status" value="1"/>
</dbReference>
<dbReference type="GO" id="GO:0003998">
    <property type="term" value="F:acylphosphatase activity"/>
    <property type="evidence" value="ECO:0007669"/>
    <property type="project" value="InterPro"/>
</dbReference>
<dbReference type="EMBL" id="DTDH01000044">
    <property type="protein sequence ID" value="HGT98080.1"/>
    <property type="molecule type" value="Genomic_DNA"/>
</dbReference>
<dbReference type="PANTHER" id="PTHR47268:SF4">
    <property type="entry name" value="ACYLPHOSPHATASE"/>
    <property type="match status" value="1"/>
</dbReference>
<sequence>MMACLKIYIKGVVKGVGYLAYIYIQAKKLDVKGYARYLSDDFVEVIAIGSEDAINKLVDRLKYHDTMAIVNDVKINECDIVATSMEDFEVYFN</sequence>
<dbReference type="InterPro" id="IPR020456">
    <property type="entry name" value="Acylphosphatase"/>
</dbReference>
<comment type="similarity">
    <text evidence="2">Belongs to the acylphosphatase family.</text>
</comment>
<dbReference type="InterPro" id="IPR001792">
    <property type="entry name" value="Acylphosphatase-like_dom"/>
</dbReference>
<dbReference type="Pfam" id="PF00708">
    <property type="entry name" value="Acylphosphatase"/>
    <property type="match status" value="1"/>
</dbReference>
<dbReference type="AlphaFoldDB" id="A0A7J3MXA7"/>
<feature type="domain" description="Acylphosphatase-like" evidence="3">
    <location>
        <begin position="4"/>
        <end position="92"/>
    </location>
</feature>
<accession>A0A7J3MXA7</accession>
<dbReference type="InterPro" id="IPR036046">
    <property type="entry name" value="Acylphosphatase-like_dom_sf"/>
</dbReference>
<evidence type="ECO:0000256" key="1">
    <source>
        <dbReference type="PROSITE-ProRule" id="PRU00520"/>
    </source>
</evidence>
<reference evidence="5" key="1">
    <citation type="journal article" date="2020" name="mSystems">
        <title>Genome- and Community-Level Interaction Insights into Carbon Utilization and Element Cycling Functions of Hydrothermarchaeota in Hydrothermal Sediment.</title>
        <authorList>
            <person name="Zhou Z."/>
            <person name="Liu Y."/>
            <person name="Xu W."/>
            <person name="Pan J."/>
            <person name="Luo Z.H."/>
            <person name="Li M."/>
        </authorList>
    </citation>
    <scope>NUCLEOTIDE SEQUENCE [LARGE SCALE GENOMIC DNA]</scope>
    <source>
        <strain evidence="4">SpSt-629</strain>
        <strain evidence="5">SpSt-688</strain>
    </source>
</reference>
<proteinExistence type="inferred from homology"/>
<comment type="caution">
    <text evidence="1">Lacks conserved residue(s) required for the propagation of feature annotation.</text>
</comment>
<gene>
    <name evidence="4" type="ORF">ENT99_08590</name>
    <name evidence="5" type="ORF">ENU64_01445</name>
</gene>
<protein>
    <submittedName>
        <fullName evidence="5">Acylphosphatase</fullName>
    </submittedName>
</protein>
<evidence type="ECO:0000313" key="4">
    <source>
        <dbReference type="EMBL" id="HFQ79733.1"/>
    </source>
</evidence>
<dbReference type="Gene3D" id="3.30.70.100">
    <property type="match status" value="1"/>
</dbReference>
<name>A0A7J3MXA7_9CREN</name>
<evidence type="ECO:0000313" key="5">
    <source>
        <dbReference type="EMBL" id="HGT98080.1"/>
    </source>
</evidence>